<dbReference type="SMART" id="SM00025">
    <property type="entry name" value="Pumilio"/>
    <property type="match status" value="8"/>
</dbReference>
<keyword evidence="1" id="KW-0677">Repeat</keyword>
<dbReference type="OrthoDB" id="668540at2759"/>
<dbReference type="EMBL" id="HG316454">
    <property type="protein sequence ID" value="CDF87527.1"/>
    <property type="molecule type" value="Genomic_DNA"/>
</dbReference>
<feature type="region of interest" description="Disordered" evidence="3">
    <location>
        <begin position="480"/>
        <end position="534"/>
    </location>
</feature>
<feature type="compositionally biased region" description="Polar residues" evidence="3">
    <location>
        <begin position="301"/>
        <end position="318"/>
    </location>
</feature>
<dbReference type="InterPro" id="IPR011989">
    <property type="entry name" value="ARM-like"/>
</dbReference>
<dbReference type="GO" id="GO:0080090">
    <property type="term" value="P:regulation of primary metabolic process"/>
    <property type="evidence" value="ECO:0007669"/>
    <property type="project" value="UniProtKB-ARBA"/>
</dbReference>
<dbReference type="GO" id="GO:0010629">
    <property type="term" value="P:negative regulation of gene expression"/>
    <property type="evidence" value="ECO:0007669"/>
    <property type="project" value="UniProtKB-ARBA"/>
</dbReference>
<keyword evidence="6" id="KW-1185">Reference proteome</keyword>
<feature type="region of interest" description="Disordered" evidence="3">
    <location>
        <begin position="246"/>
        <end position="324"/>
    </location>
</feature>
<dbReference type="PANTHER" id="PTHR12537">
    <property type="entry name" value="RNA BINDING PROTEIN PUMILIO-RELATED"/>
    <property type="match status" value="1"/>
</dbReference>
<feature type="domain" description="PUM-HD" evidence="4">
    <location>
        <begin position="527"/>
        <end position="872"/>
    </location>
</feature>
<dbReference type="Gene3D" id="1.25.10.10">
    <property type="entry name" value="Leucine-rich Repeat Variant"/>
    <property type="match status" value="1"/>
</dbReference>
<protein>
    <submittedName>
        <fullName evidence="5">BN860_08416g1_1</fullName>
    </submittedName>
</protein>
<evidence type="ECO:0000256" key="3">
    <source>
        <dbReference type="SAM" id="MobiDB-lite"/>
    </source>
</evidence>
<feature type="compositionally biased region" description="Polar residues" evidence="3">
    <location>
        <begin position="480"/>
        <end position="489"/>
    </location>
</feature>
<feature type="compositionally biased region" description="Polar residues" evidence="3">
    <location>
        <begin position="122"/>
        <end position="131"/>
    </location>
</feature>
<feature type="compositionally biased region" description="Basic and acidic residues" evidence="3">
    <location>
        <begin position="1"/>
        <end position="11"/>
    </location>
</feature>
<feature type="repeat" description="Pumilio" evidence="2">
    <location>
        <begin position="620"/>
        <end position="656"/>
    </location>
</feature>
<dbReference type="PANTHER" id="PTHR12537:SF13">
    <property type="entry name" value="PUMILIO HOMOLOGY DOMAIN FAMILY MEMBER 4"/>
    <property type="match status" value="1"/>
</dbReference>
<feature type="region of interest" description="Disordered" evidence="3">
    <location>
        <begin position="1"/>
        <end position="55"/>
    </location>
</feature>
<dbReference type="PROSITE" id="PS50302">
    <property type="entry name" value="PUM"/>
    <property type="match status" value="6"/>
</dbReference>
<gene>
    <name evidence="5" type="ORF">BN860_08416g</name>
</gene>
<dbReference type="InterPro" id="IPR033133">
    <property type="entry name" value="PUM-HD"/>
</dbReference>
<feature type="compositionally biased region" description="Basic and acidic residues" evidence="3">
    <location>
        <begin position="284"/>
        <end position="297"/>
    </location>
</feature>
<accession>A0A8J2T1L5</accession>
<dbReference type="AlphaFoldDB" id="A0A8J2T1L5"/>
<feature type="region of interest" description="Disordered" evidence="3">
    <location>
        <begin position="153"/>
        <end position="198"/>
    </location>
</feature>
<dbReference type="CDD" id="cd07920">
    <property type="entry name" value="Pumilio"/>
    <property type="match status" value="1"/>
</dbReference>
<dbReference type="InterPro" id="IPR033712">
    <property type="entry name" value="Pumilio_RNA-bd"/>
</dbReference>
<evidence type="ECO:0000256" key="2">
    <source>
        <dbReference type="PROSITE-ProRule" id="PRU00317"/>
    </source>
</evidence>
<feature type="repeat" description="Pumilio" evidence="2">
    <location>
        <begin position="548"/>
        <end position="583"/>
    </location>
</feature>
<dbReference type="GO" id="GO:0005737">
    <property type="term" value="C:cytoplasm"/>
    <property type="evidence" value="ECO:0007669"/>
    <property type="project" value="TreeGrafter"/>
</dbReference>
<evidence type="ECO:0000313" key="6">
    <source>
        <dbReference type="Proteomes" id="UP000019375"/>
    </source>
</evidence>
<feature type="region of interest" description="Disordered" evidence="3">
    <location>
        <begin position="97"/>
        <end position="131"/>
    </location>
</feature>
<feature type="repeat" description="Pumilio" evidence="2">
    <location>
        <begin position="728"/>
        <end position="768"/>
    </location>
</feature>
<feature type="compositionally biased region" description="Low complexity" evidence="3">
    <location>
        <begin position="107"/>
        <end position="121"/>
    </location>
</feature>
<name>A0A8J2T1L5_ZYGB2</name>
<dbReference type="SUPFAM" id="SSF48371">
    <property type="entry name" value="ARM repeat"/>
    <property type="match status" value="1"/>
</dbReference>
<feature type="repeat" description="Pumilio" evidence="2">
    <location>
        <begin position="769"/>
        <end position="806"/>
    </location>
</feature>
<sequence length="872" mass="94071">MSTGTTDKKAPDFPGVDPLVSESLDSALGQLHLEELDQNTQQPDQNTDSASTSVQLEQNVSDAMMPPSHMFPPHPQMIGMGFIPFSQMMAIPHHTGFFPPSDFNKDSSPAGPAPGTMPGTSINTSAPPVATVSQGTVGPVLFNNSNDASMFATPNGLSPGFTMGNNGNGNGGGSGDGRGNDDDNQNTNARSDVNAPPQIDPLWNGAPLGVAIDDSSALEDGLPQKTVGGNNITFRRQTFHALSPSELMHSTGNSAGLSAAEPMAAGSQKNASVAAPTAARRQSVHMDKMFSSKHPEENVTDTDSNNPNENDSSKNSKNFAAAYPYGGPLLQPNPILSGHHPPASAHAYGIPSPFPAGAYGFTSPFQSFSPVLGTANTSLQPNSSMTMAHSPLQVAPVPAGDPTVDPLMVAEPTDKSSNQFIAGDPASGTMQHPQAMQMGLHQQGGGTPPPWIYGGHPFGMVPHPHAVPQKPPHVMGPPVTNSSSHNVNLQGRRGNTNNRAGRSGHPGNGRGKHNKNYSHHYYGGTHSHENHQRKLEENSRYANATLDQFIGNIYSLCKDQHGCRFLQMQLDMLGPDAADAVFEETREHTVELMTDSFGNYLVQKLLEKVTIDQRRILARIAAPHFVRIASNPHGTRALQKLVECVNTDEEARIIVDSLNGSIVELSKDLNGNHIVQKCLQKLQPKDVQFIFDAACKNCTEIATHRHGCCVLQRCLDHGTKSQCEALCNILLKHVDHLTLDPFGNYVVQYIITKETEQNFYDYTYKIVHLLKPKVIELSLHKFGSNVIEKIIRTPVVSETMILEILKNRGEPDVQALLNDGYGNYVLQTALDVSHGSNASLYARLAEIVRPLMVGPIKNTPHGRRIMGILQLE</sequence>
<feature type="repeat" description="Pumilio" evidence="2">
    <location>
        <begin position="584"/>
        <end position="619"/>
    </location>
</feature>
<evidence type="ECO:0000313" key="5">
    <source>
        <dbReference type="EMBL" id="CDF87527.1"/>
    </source>
</evidence>
<feature type="repeat" description="Pumilio" evidence="2">
    <location>
        <begin position="657"/>
        <end position="692"/>
    </location>
</feature>
<dbReference type="GO" id="GO:0010608">
    <property type="term" value="P:post-transcriptional regulation of gene expression"/>
    <property type="evidence" value="ECO:0007669"/>
    <property type="project" value="TreeGrafter"/>
</dbReference>
<dbReference type="InterPro" id="IPR016024">
    <property type="entry name" value="ARM-type_fold"/>
</dbReference>
<dbReference type="PROSITE" id="PS50303">
    <property type="entry name" value="PUM_HD"/>
    <property type="match status" value="1"/>
</dbReference>
<feature type="compositionally biased region" description="Gly residues" evidence="3">
    <location>
        <begin position="166"/>
        <end position="177"/>
    </location>
</feature>
<dbReference type="GO" id="GO:0003729">
    <property type="term" value="F:mRNA binding"/>
    <property type="evidence" value="ECO:0007669"/>
    <property type="project" value="UniProtKB-ARBA"/>
</dbReference>
<dbReference type="FunFam" id="1.25.10.10:FF:000237">
    <property type="entry name" value="Pumilio homolog 9"/>
    <property type="match status" value="1"/>
</dbReference>
<proteinExistence type="predicted"/>
<organism evidence="5 6">
    <name type="scientific">Zygosaccharomyces bailii (strain CLIB 213 / ATCC 58445 / CBS 680 / BCRC 21525 / NBRC 1098 / NCYC 1416 / NRRL Y-2227)</name>
    <dbReference type="NCBI Taxonomy" id="1333698"/>
    <lineage>
        <taxon>Eukaryota</taxon>
        <taxon>Fungi</taxon>
        <taxon>Dikarya</taxon>
        <taxon>Ascomycota</taxon>
        <taxon>Saccharomycotina</taxon>
        <taxon>Saccharomycetes</taxon>
        <taxon>Saccharomycetales</taxon>
        <taxon>Saccharomycetaceae</taxon>
        <taxon>Zygosaccharomyces</taxon>
    </lineage>
</organism>
<dbReference type="InterPro" id="IPR001313">
    <property type="entry name" value="Pumilio_RNA-bd_rpt"/>
</dbReference>
<evidence type="ECO:0000256" key="1">
    <source>
        <dbReference type="ARBA" id="ARBA00022737"/>
    </source>
</evidence>
<feature type="compositionally biased region" description="Low complexity" evidence="3">
    <location>
        <begin position="38"/>
        <end position="48"/>
    </location>
</feature>
<reference evidence="6" key="1">
    <citation type="journal article" date="2013" name="Genome Announc.">
        <title>Genome sequence of the food spoilage yeast Zygosaccharomyces bailii CLIB 213(T).</title>
        <authorList>
            <person name="Galeote V."/>
            <person name="Bigey F."/>
            <person name="Devillers H."/>
            <person name="Neuveglise C."/>
            <person name="Dequin S."/>
        </authorList>
    </citation>
    <scope>NUCLEOTIDE SEQUENCE [LARGE SCALE GENOMIC DNA]</scope>
    <source>
        <strain evidence="6">CLIB 213 / ATCC 58445 / CBS 680 / CCRC 21525 / NBRC 1098 / NCYC 1416 / NRRL Y-2227</strain>
    </source>
</reference>
<evidence type="ECO:0000259" key="4">
    <source>
        <dbReference type="PROSITE" id="PS50303"/>
    </source>
</evidence>
<dbReference type="Pfam" id="PF00806">
    <property type="entry name" value="PUF"/>
    <property type="match status" value="8"/>
</dbReference>
<dbReference type="Proteomes" id="UP000019375">
    <property type="component" value="Unassembled WGS sequence"/>
</dbReference>
<feature type="compositionally biased region" description="Low complexity" evidence="3">
    <location>
        <begin position="491"/>
        <end position="503"/>
    </location>
</feature>